<evidence type="ECO:0000313" key="3">
    <source>
        <dbReference type="EMBL" id="CAI2161810.1"/>
    </source>
</evidence>
<proteinExistence type="predicted"/>
<dbReference type="EMBL" id="CAMKVN010000014">
    <property type="protein sequence ID" value="CAI2161810.1"/>
    <property type="molecule type" value="Genomic_DNA"/>
</dbReference>
<feature type="domain" description="DUF7918" evidence="2">
    <location>
        <begin position="165"/>
        <end position="394"/>
    </location>
</feature>
<evidence type="ECO:0000259" key="2">
    <source>
        <dbReference type="Pfam" id="PF25534"/>
    </source>
</evidence>
<organism evidence="3 4">
    <name type="scientific">Funneliformis geosporum</name>
    <dbReference type="NCBI Taxonomy" id="1117311"/>
    <lineage>
        <taxon>Eukaryota</taxon>
        <taxon>Fungi</taxon>
        <taxon>Fungi incertae sedis</taxon>
        <taxon>Mucoromycota</taxon>
        <taxon>Glomeromycotina</taxon>
        <taxon>Glomeromycetes</taxon>
        <taxon>Glomerales</taxon>
        <taxon>Glomeraceae</taxon>
        <taxon>Funneliformis</taxon>
    </lineage>
</organism>
<evidence type="ECO:0000313" key="4">
    <source>
        <dbReference type="Proteomes" id="UP001153678"/>
    </source>
</evidence>
<comment type="caution">
    <text evidence="3">The sequence shown here is derived from an EMBL/GenBank/DDBJ whole genome shotgun (WGS) entry which is preliminary data.</text>
</comment>
<name>A0A9W4SAD6_9GLOM</name>
<dbReference type="Pfam" id="PF25534">
    <property type="entry name" value="DUF7918"/>
    <property type="match status" value="1"/>
</dbReference>
<dbReference type="OrthoDB" id="2325779at2759"/>
<gene>
    <name evidence="3" type="ORF">FWILDA_LOCUS241</name>
</gene>
<keyword evidence="4" id="KW-1185">Reference proteome</keyword>
<dbReference type="InterPro" id="IPR057678">
    <property type="entry name" value="DUF7918"/>
</dbReference>
<dbReference type="AlphaFoldDB" id="A0A9W4SAD6"/>
<feature type="compositionally biased region" description="Polar residues" evidence="1">
    <location>
        <begin position="536"/>
        <end position="548"/>
    </location>
</feature>
<dbReference type="Proteomes" id="UP001153678">
    <property type="component" value="Unassembled WGS sequence"/>
</dbReference>
<protein>
    <submittedName>
        <fullName evidence="3">15626_t:CDS:1</fullName>
    </submittedName>
</protein>
<reference evidence="3" key="1">
    <citation type="submission" date="2022-08" db="EMBL/GenBank/DDBJ databases">
        <authorList>
            <person name="Kallberg Y."/>
            <person name="Tangrot J."/>
            <person name="Rosling A."/>
        </authorList>
    </citation>
    <scope>NUCLEOTIDE SEQUENCE</scope>
    <source>
        <strain evidence="3">Wild A</strain>
    </source>
</reference>
<feature type="compositionally biased region" description="Basic and acidic residues" evidence="1">
    <location>
        <begin position="550"/>
        <end position="563"/>
    </location>
</feature>
<feature type="region of interest" description="Disordered" evidence="1">
    <location>
        <begin position="528"/>
        <end position="563"/>
    </location>
</feature>
<accession>A0A9W4SAD6</accession>
<evidence type="ECO:0000256" key="1">
    <source>
        <dbReference type="SAM" id="MobiDB-lite"/>
    </source>
</evidence>
<sequence length="563" mass="65074">MLHIPVTTHTIRTEAKPINVSNIIISRCYIDEIVVDESALLNNPEFQGKKVTITEADNRKMDIGYITGFNVMDVNITPLAGKIGSSLPILSKEIPEVQKETDNTNVETKKSIKEPMLEISRNITDLRTNIEKLLKRNQQINEPDIKNLFHGTQENNMHFKDFYLEVLVNERPLPEYNLPVDESNLNNTCVSYVTDPSTQKEQYNNFTTYIPVTNPGEHYTIRMETTPTDPSEIIISRLYIDGQFDQVHHLHQQQSSRLRSYFVNYERNKAYFFKFASTSEFDKKDDGVFKVPFPVNKQPNKQNHNQKLYGKPGTITVCFFKGIIVDESALLNKPEFEVKPVKITEAENKNMDIGYITGFDVMDAKIPPSTVTRIVDWNPIAVLHLNYRSADWLAKSGFSLPNLSTDQEIKEEVGNNNVVMEQTKEIPEVQKEIMEVDKTNLETKKSYQAPKVSKEVEKTNVEKKKTNKVYGLPMSFRKIMEYDFKTLEKTKKIDEIQKPIKKVKRTKDIDETANESQEPMNITQEFMEVESEKSTGNETNVLQQNYNLKRNHDEMSKNEFEEK</sequence>